<gene>
    <name evidence="3" type="ORF">Ahy_B08g091069</name>
</gene>
<organism evidence="3 4">
    <name type="scientific">Arachis hypogaea</name>
    <name type="common">Peanut</name>
    <dbReference type="NCBI Taxonomy" id="3818"/>
    <lineage>
        <taxon>Eukaryota</taxon>
        <taxon>Viridiplantae</taxon>
        <taxon>Streptophyta</taxon>
        <taxon>Embryophyta</taxon>
        <taxon>Tracheophyta</taxon>
        <taxon>Spermatophyta</taxon>
        <taxon>Magnoliopsida</taxon>
        <taxon>eudicotyledons</taxon>
        <taxon>Gunneridae</taxon>
        <taxon>Pentapetalae</taxon>
        <taxon>rosids</taxon>
        <taxon>fabids</taxon>
        <taxon>Fabales</taxon>
        <taxon>Fabaceae</taxon>
        <taxon>Papilionoideae</taxon>
        <taxon>50 kb inversion clade</taxon>
        <taxon>dalbergioids sensu lato</taxon>
        <taxon>Dalbergieae</taxon>
        <taxon>Pterocarpus clade</taxon>
        <taxon>Arachis</taxon>
    </lineage>
</organism>
<evidence type="ECO:0000256" key="2">
    <source>
        <dbReference type="SAM" id="MobiDB-lite"/>
    </source>
</evidence>
<dbReference type="GO" id="GO:0003677">
    <property type="term" value="F:DNA binding"/>
    <property type="evidence" value="ECO:0007669"/>
    <property type="project" value="UniProtKB-KW"/>
</dbReference>
<dbReference type="Proteomes" id="UP000289738">
    <property type="component" value="Chromosome B08"/>
</dbReference>
<comment type="caution">
    <text evidence="3">The sequence shown here is derived from an EMBL/GenBank/DDBJ whole genome shotgun (WGS) entry which is preliminary data.</text>
</comment>
<dbReference type="PANTHER" id="PTHR44191">
    <property type="entry name" value="TRANSCRIPTION FACTOR KUA1"/>
    <property type="match status" value="1"/>
</dbReference>
<dbReference type="EMBL" id="SDMP01000018">
    <property type="protein sequence ID" value="RYQ95723.1"/>
    <property type="molecule type" value="Genomic_DNA"/>
</dbReference>
<evidence type="ECO:0000256" key="1">
    <source>
        <dbReference type="ARBA" id="ARBA00023125"/>
    </source>
</evidence>
<accession>A0A444Y1C1</accession>
<dbReference type="PANTHER" id="PTHR44191:SF84">
    <property type="entry name" value="F25A4.19 PROTEIN"/>
    <property type="match status" value="1"/>
</dbReference>
<dbReference type="AlphaFoldDB" id="A0A444Y1C1"/>
<dbReference type="GO" id="GO:0009723">
    <property type="term" value="P:response to ethylene"/>
    <property type="evidence" value="ECO:0007669"/>
    <property type="project" value="TreeGrafter"/>
</dbReference>
<reference evidence="3 4" key="1">
    <citation type="submission" date="2019-01" db="EMBL/GenBank/DDBJ databases">
        <title>Sequencing of cultivated peanut Arachis hypogaea provides insights into genome evolution and oil improvement.</title>
        <authorList>
            <person name="Chen X."/>
        </authorList>
    </citation>
    <scope>NUCLEOTIDE SEQUENCE [LARGE SCALE GENOMIC DNA]</scope>
    <source>
        <strain evidence="4">cv. Fuhuasheng</strain>
        <tissue evidence="3">Leaves</tissue>
    </source>
</reference>
<name>A0A444Y1C1_ARAHY</name>
<dbReference type="GO" id="GO:0006355">
    <property type="term" value="P:regulation of DNA-templated transcription"/>
    <property type="evidence" value="ECO:0007669"/>
    <property type="project" value="UniProtKB-ARBA"/>
</dbReference>
<evidence type="ECO:0000313" key="3">
    <source>
        <dbReference type="EMBL" id="RYQ95723.1"/>
    </source>
</evidence>
<sequence length="81" mass="9180">MLFGVRVVVDSMRKSVSMNNLSQYVHPQDDSNNNKDAAFSTTGYASAEDAAPHNSGKIRERERKRGVRWTEEEHKLFLVGL</sequence>
<keyword evidence="4" id="KW-1185">Reference proteome</keyword>
<dbReference type="InterPro" id="IPR052245">
    <property type="entry name" value="Plant_Stress_Dev_TF"/>
</dbReference>
<feature type="region of interest" description="Disordered" evidence="2">
    <location>
        <begin position="23"/>
        <end position="65"/>
    </location>
</feature>
<feature type="compositionally biased region" description="Polar residues" evidence="2">
    <location>
        <begin position="34"/>
        <end position="44"/>
    </location>
</feature>
<dbReference type="GO" id="GO:0009739">
    <property type="term" value="P:response to gibberellin"/>
    <property type="evidence" value="ECO:0007669"/>
    <property type="project" value="TreeGrafter"/>
</dbReference>
<evidence type="ECO:0000313" key="4">
    <source>
        <dbReference type="Proteomes" id="UP000289738"/>
    </source>
</evidence>
<keyword evidence="1" id="KW-0238">DNA-binding</keyword>
<proteinExistence type="predicted"/>
<protein>
    <submittedName>
        <fullName evidence="3">Uncharacterized protein</fullName>
    </submittedName>
</protein>